<name>A0A445DGI0_ARAHY</name>
<evidence type="ECO:0000313" key="4">
    <source>
        <dbReference type="Proteomes" id="UP000289738"/>
    </source>
</evidence>
<keyword evidence="1" id="KW-0863">Zinc-finger</keyword>
<evidence type="ECO:0000313" key="3">
    <source>
        <dbReference type="EMBL" id="RYR62307.1"/>
    </source>
</evidence>
<keyword evidence="1" id="KW-0539">Nucleus</keyword>
<keyword evidence="4" id="KW-1185">Reference proteome</keyword>
<gene>
    <name evidence="3" type="ORF">Ahy_A04g019780</name>
</gene>
<comment type="function">
    <text evidence="1">Putative transcription activator involved in regulating light control of development.</text>
</comment>
<proteinExistence type="inferred from homology"/>
<accession>A0A445DGI0</accession>
<dbReference type="AlphaFoldDB" id="A0A445DGI0"/>
<comment type="subcellular location">
    <subcellularLocation>
        <location evidence="1">Nucleus</location>
    </subcellularLocation>
</comment>
<comment type="caution">
    <text evidence="3">The sequence shown here is derived from an EMBL/GenBank/DDBJ whole genome shotgun (WGS) entry which is preliminary data.</text>
</comment>
<dbReference type="Pfam" id="PF10551">
    <property type="entry name" value="MULE"/>
    <property type="match status" value="1"/>
</dbReference>
<comment type="similarity">
    <text evidence="1">Belongs to the FHY3/FAR1 family.</text>
</comment>
<keyword evidence="1" id="KW-0862">Zinc</keyword>
<evidence type="ECO:0000259" key="2">
    <source>
        <dbReference type="Pfam" id="PF10551"/>
    </source>
</evidence>
<protein>
    <recommendedName>
        <fullName evidence="1">Protein FAR1-RELATED SEQUENCE</fullName>
    </recommendedName>
</protein>
<reference evidence="3 4" key="1">
    <citation type="submission" date="2019-01" db="EMBL/GenBank/DDBJ databases">
        <title>Sequencing of cultivated peanut Arachis hypogaea provides insights into genome evolution and oil improvement.</title>
        <authorList>
            <person name="Chen X."/>
        </authorList>
    </citation>
    <scope>NUCLEOTIDE SEQUENCE [LARGE SCALE GENOMIC DNA]</scope>
    <source>
        <strain evidence="4">cv. Fuhuasheng</strain>
        <tissue evidence="3">Leaves</tissue>
    </source>
</reference>
<dbReference type="EMBL" id="SDMP01000004">
    <property type="protein sequence ID" value="RYR62307.1"/>
    <property type="molecule type" value="Genomic_DNA"/>
</dbReference>
<dbReference type="GO" id="GO:0006355">
    <property type="term" value="P:regulation of DNA-templated transcription"/>
    <property type="evidence" value="ECO:0007669"/>
    <property type="project" value="UniProtKB-UniRule"/>
</dbReference>
<feature type="domain" description="MULE transposase" evidence="2">
    <location>
        <begin position="4"/>
        <end position="76"/>
    </location>
</feature>
<dbReference type="PANTHER" id="PTHR31669:SF283">
    <property type="entry name" value="PROTEIN FAR1-RELATED SEQUENCE"/>
    <property type="match status" value="1"/>
</dbReference>
<keyword evidence="1" id="KW-0479">Metal-binding</keyword>
<evidence type="ECO:0000256" key="1">
    <source>
        <dbReference type="RuleBase" id="RU367018"/>
    </source>
</evidence>
<dbReference type="GO" id="GO:0008270">
    <property type="term" value="F:zinc ion binding"/>
    <property type="evidence" value="ECO:0007669"/>
    <property type="project" value="UniProtKB-UniRule"/>
</dbReference>
<dbReference type="PANTHER" id="PTHR31669">
    <property type="entry name" value="PROTEIN FAR1-RELATED SEQUENCE 10-RELATED"/>
    <property type="match status" value="1"/>
</dbReference>
<dbReference type="Proteomes" id="UP000289738">
    <property type="component" value="Chromosome A04"/>
</dbReference>
<dbReference type="GO" id="GO:0005634">
    <property type="term" value="C:nucleus"/>
    <property type="evidence" value="ECO:0007669"/>
    <property type="project" value="UniProtKB-SubCell"/>
</dbReference>
<sequence>MHGLSFASFVGVNHYGKPTLLGCALLGSEEIPSFEWMFTQWVRCVETVLRGIITDQCKAMTDAIIRKVLPDTVHRWSEQMLNRSVIVNLTPVYWLHIAYLFIITDQCKAMTGAIIRKFIHEYDNVLKNKEQKELEDDAADSKGVIPYIGSTEFYNIAQEFVNCDEEVAILRSALWDAKSKLTDYCASMRSTTIAATQNTMPTQSTGSVVVHDIQRPSRDVVDLKTDNDYNGSVERGFEAYDTWNASECGGFMSLLNSFEHR</sequence>
<dbReference type="InterPro" id="IPR031052">
    <property type="entry name" value="FHY3/FAR1"/>
</dbReference>
<dbReference type="InterPro" id="IPR018289">
    <property type="entry name" value="MULE_transposase_dom"/>
</dbReference>
<organism evidence="3 4">
    <name type="scientific">Arachis hypogaea</name>
    <name type="common">Peanut</name>
    <dbReference type="NCBI Taxonomy" id="3818"/>
    <lineage>
        <taxon>Eukaryota</taxon>
        <taxon>Viridiplantae</taxon>
        <taxon>Streptophyta</taxon>
        <taxon>Embryophyta</taxon>
        <taxon>Tracheophyta</taxon>
        <taxon>Spermatophyta</taxon>
        <taxon>Magnoliopsida</taxon>
        <taxon>eudicotyledons</taxon>
        <taxon>Gunneridae</taxon>
        <taxon>Pentapetalae</taxon>
        <taxon>rosids</taxon>
        <taxon>fabids</taxon>
        <taxon>Fabales</taxon>
        <taxon>Fabaceae</taxon>
        <taxon>Papilionoideae</taxon>
        <taxon>50 kb inversion clade</taxon>
        <taxon>dalbergioids sensu lato</taxon>
        <taxon>Dalbergieae</taxon>
        <taxon>Pterocarpus clade</taxon>
        <taxon>Arachis</taxon>
    </lineage>
</organism>